<comment type="caution">
    <text evidence="1">The sequence shown here is derived from an EMBL/GenBank/DDBJ whole genome shotgun (WGS) entry which is preliminary data.</text>
</comment>
<dbReference type="GeneID" id="38785697"/>
<dbReference type="AlphaFoldDB" id="A0A401H340"/>
<gene>
    <name evidence="1" type="ORF">SCP_1401850</name>
</gene>
<name>A0A401H340_9APHY</name>
<organism evidence="1 2">
    <name type="scientific">Sparassis crispa</name>
    <dbReference type="NCBI Taxonomy" id="139825"/>
    <lineage>
        <taxon>Eukaryota</taxon>
        <taxon>Fungi</taxon>
        <taxon>Dikarya</taxon>
        <taxon>Basidiomycota</taxon>
        <taxon>Agaricomycotina</taxon>
        <taxon>Agaricomycetes</taxon>
        <taxon>Polyporales</taxon>
        <taxon>Sparassidaceae</taxon>
        <taxon>Sparassis</taxon>
    </lineage>
</organism>
<dbReference type="InParanoid" id="A0A401H340"/>
<evidence type="ECO:0000313" key="2">
    <source>
        <dbReference type="Proteomes" id="UP000287166"/>
    </source>
</evidence>
<dbReference type="Proteomes" id="UP000287166">
    <property type="component" value="Unassembled WGS sequence"/>
</dbReference>
<protein>
    <submittedName>
        <fullName evidence="1">Uncharacterized protein</fullName>
    </submittedName>
</protein>
<reference evidence="1 2" key="1">
    <citation type="journal article" date="2018" name="Sci. Rep.">
        <title>Genome sequence of the cauliflower mushroom Sparassis crispa (Hanabiratake) and its association with beneficial usage.</title>
        <authorList>
            <person name="Kiyama R."/>
            <person name="Furutani Y."/>
            <person name="Kawaguchi K."/>
            <person name="Nakanishi T."/>
        </authorList>
    </citation>
    <scope>NUCLEOTIDE SEQUENCE [LARGE SCALE GENOMIC DNA]</scope>
</reference>
<keyword evidence="2" id="KW-1185">Reference proteome</keyword>
<dbReference type="RefSeq" id="XP_027619693.1">
    <property type="nucleotide sequence ID" value="XM_027763892.1"/>
</dbReference>
<proteinExistence type="predicted"/>
<dbReference type="EMBL" id="BFAD01000014">
    <property type="protein sequence ID" value="GBE88780.1"/>
    <property type="molecule type" value="Genomic_DNA"/>
</dbReference>
<accession>A0A401H340</accession>
<sequence>MPTATSAIQVPVQAVLVSLSSFYETHHITKSATFPPHALSLTWQELRETEFFRSNSLDPPCFQPPRGAHLLLSGRPFLPRVVRPLPRSVREEKGGEGARGVREQVVRLAAPEDAVDEETCGAAGDLARYCYSSRRGDARSLEVGVGVVERTRDGKHSVVVTSFDAFAGEVTAQFPYRKRI</sequence>
<evidence type="ECO:0000313" key="1">
    <source>
        <dbReference type="EMBL" id="GBE88780.1"/>
    </source>
</evidence>